<feature type="region of interest" description="Disordered" evidence="1">
    <location>
        <begin position="22"/>
        <end position="41"/>
    </location>
</feature>
<evidence type="ECO:0000313" key="3">
    <source>
        <dbReference type="Proteomes" id="UP001194468"/>
    </source>
</evidence>
<evidence type="ECO:0000256" key="1">
    <source>
        <dbReference type="SAM" id="MobiDB-lite"/>
    </source>
</evidence>
<evidence type="ECO:0000313" key="2">
    <source>
        <dbReference type="EMBL" id="KAF8426852.1"/>
    </source>
</evidence>
<dbReference type="Proteomes" id="UP001194468">
    <property type="component" value="Unassembled WGS sequence"/>
</dbReference>
<keyword evidence="3" id="KW-1185">Reference proteome</keyword>
<dbReference type="AlphaFoldDB" id="A0AAD4BGF6"/>
<gene>
    <name evidence="2" type="ORF">L210DRAFT_3565597</name>
</gene>
<proteinExistence type="predicted"/>
<organism evidence="2 3">
    <name type="scientific">Boletus edulis BED1</name>
    <dbReference type="NCBI Taxonomy" id="1328754"/>
    <lineage>
        <taxon>Eukaryota</taxon>
        <taxon>Fungi</taxon>
        <taxon>Dikarya</taxon>
        <taxon>Basidiomycota</taxon>
        <taxon>Agaricomycotina</taxon>
        <taxon>Agaricomycetes</taxon>
        <taxon>Agaricomycetidae</taxon>
        <taxon>Boletales</taxon>
        <taxon>Boletineae</taxon>
        <taxon>Boletaceae</taxon>
        <taxon>Boletoideae</taxon>
        <taxon>Boletus</taxon>
    </lineage>
</organism>
<reference evidence="2" key="2">
    <citation type="journal article" date="2020" name="Nat. Commun.">
        <title>Large-scale genome sequencing of mycorrhizal fungi provides insights into the early evolution of symbiotic traits.</title>
        <authorList>
            <person name="Miyauchi S."/>
            <person name="Kiss E."/>
            <person name="Kuo A."/>
            <person name="Drula E."/>
            <person name="Kohler A."/>
            <person name="Sanchez-Garcia M."/>
            <person name="Morin E."/>
            <person name="Andreopoulos B."/>
            <person name="Barry K.W."/>
            <person name="Bonito G."/>
            <person name="Buee M."/>
            <person name="Carver A."/>
            <person name="Chen C."/>
            <person name="Cichocki N."/>
            <person name="Clum A."/>
            <person name="Culley D."/>
            <person name="Crous P.W."/>
            <person name="Fauchery L."/>
            <person name="Girlanda M."/>
            <person name="Hayes R.D."/>
            <person name="Keri Z."/>
            <person name="LaButti K."/>
            <person name="Lipzen A."/>
            <person name="Lombard V."/>
            <person name="Magnuson J."/>
            <person name="Maillard F."/>
            <person name="Murat C."/>
            <person name="Nolan M."/>
            <person name="Ohm R.A."/>
            <person name="Pangilinan J."/>
            <person name="Pereira M.F."/>
            <person name="Perotto S."/>
            <person name="Peter M."/>
            <person name="Pfister S."/>
            <person name="Riley R."/>
            <person name="Sitrit Y."/>
            <person name="Stielow J.B."/>
            <person name="Szollosi G."/>
            <person name="Zifcakova L."/>
            <person name="Stursova M."/>
            <person name="Spatafora J.W."/>
            <person name="Tedersoo L."/>
            <person name="Vaario L.M."/>
            <person name="Yamada A."/>
            <person name="Yan M."/>
            <person name="Wang P."/>
            <person name="Xu J."/>
            <person name="Bruns T."/>
            <person name="Baldrian P."/>
            <person name="Vilgalys R."/>
            <person name="Dunand C."/>
            <person name="Henrissat B."/>
            <person name="Grigoriev I.V."/>
            <person name="Hibbett D."/>
            <person name="Nagy L.G."/>
            <person name="Martin F.M."/>
        </authorList>
    </citation>
    <scope>NUCLEOTIDE SEQUENCE</scope>
    <source>
        <strain evidence="2">BED1</strain>
    </source>
</reference>
<name>A0AAD4BGF6_BOLED</name>
<dbReference type="EMBL" id="WHUW01000084">
    <property type="protein sequence ID" value="KAF8426852.1"/>
    <property type="molecule type" value="Genomic_DNA"/>
</dbReference>
<sequence length="93" mass="9922">MVSHPPPTMSLDPLVVSPAPSLAATANRLPSPVQDHGEPVRQHTVQAMKKPGVGSGRMHRHTASIASLIRADERSEGWSPIGNKGFVFPPVSR</sequence>
<accession>A0AAD4BGF6</accession>
<reference evidence="2" key="1">
    <citation type="submission" date="2019-10" db="EMBL/GenBank/DDBJ databases">
        <authorList>
            <consortium name="DOE Joint Genome Institute"/>
            <person name="Kuo A."/>
            <person name="Miyauchi S."/>
            <person name="Kiss E."/>
            <person name="Drula E."/>
            <person name="Kohler A."/>
            <person name="Sanchez-Garcia M."/>
            <person name="Andreopoulos B."/>
            <person name="Barry K.W."/>
            <person name="Bonito G."/>
            <person name="Buee M."/>
            <person name="Carver A."/>
            <person name="Chen C."/>
            <person name="Cichocki N."/>
            <person name="Clum A."/>
            <person name="Culley D."/>
            <person name="Crous P.W."/>
            <person name="Fauchery L."/>
            <person name="Girlanda M."/>
            <person name="Hayes R."/>
            <person name="Keri Z."/>
            <person name="LaButti K."/>
            <person name="Lipzen A."/>
            <person name="Lombard V."/>
            <person name="Magnuson J."/>
            <person name="Maillard F."/>
            <person name="Morin E."/>
            <person name="Murat C."/>
            <person name="Nolan M."/>
            <person name="Ohm R."/>
            <person name="Pangilinan J."/>
            <person name="Pereira M."/>
            <person name="Perotto S."/>
            <person name="Peter M."/>
            <person name="Riley R."/>
            <person name="Sitrit Y."/>
            <person name="Stielow B."/>
            <person name="Szollosi G."/>
            <person name="Zifcakova L."/>
            <person name="Stursova M."/>
            <person name="Spatafora J.W."/>
            <person name="Tedersoo L."/>
            <person name="Vaario L.-M."/>
            <person name="Yamada A."/>
            <person name="Yan M."/>
            <person name="Wang P."/>
            <person name="Xu J."/>
            <person name="Bruns T."/>
            <person name="Baldrian P."/>
            <person name="Vilgalys R."/>
            <person name="Henrissat B."/>
            <person name="Grigoriev I.V."/>
            <person name="Hibbett D."/>
            <person name="Nagy L.G."/>
            <person name="Martin F.M."/>
        </authorList>
    </citation>
    <scope>NUCLEOTIDE SEQUENCE</scope>
    <source>
        <strain evidence="2">BED1</strain>
    </source>
</reference>
<comment type="caution">
    <text evidence="2">The sequence shown here is derived from an EMBL/GenBank/DDBJ whole genome shotgun (WGS) entry which is preliminary data.</text>
</comment>
<protein>
    <submittedName>
        <fullName evidence="2">Uncharacterized protein</fullName>
    </submittedName>
</protein>